<dbReference type="Gramene" id="C.cajan_37807.t">
    <property type="protein sequence ID" value="C.cajan_37807.t.cds1"/>
    <property type="gene ID" value="C.cajan_37807"/>
</dbReference>
<dbReference type="InterPro" id="IPR050796">
    <property type="entry name" value="SCF_F-box_component"/>
</dbReference>
<dbReference type="Proteomes" id="UP000075243">
    <property type="component" value="Unassembled WGS sequence"/>
</dbReference>
<feature type="domain" description="F-box associated beta-propeller type 3" evidence="1">
    <location>
        <begin position="50"/>
        <end position="260"/>
    </location>
</feature>
<dbReference type="InterPro" id="IPR017451">
    <property type="entry name" value="F-box-assoc_interact_dom"/>
</dbReference>
<dbReference type="PANTHER" id="PTHR31672:SF13">
    <property type="entry name" value="F-BOX PROTEIN CPR30-LIKE"/>
    <property type="match status" value="1"/>
</dbReference>
<protein>
    <submittedName>
        <fullName evidence="2">F-box/kelch-repeat protein At3g06240 family</fullName>
    </submittedName>
</protein>
<name>A0A151R923_CAJCA</name>
<dbReference type="AlphaFoldDB" id="A0A151R923"/>
<dbReference type="EMBL" id="KQ483943">
    <property type="protein sequence ID" value="KYP39041.1"/>
    <property type="molecule type" value="Genomic_DNA"/>
</dbReference>
<organism evidence="2 3">
    <name type="scientific">Cajanus cajan</name>
    <name type="common">Pigeon pea</name>
    <name type="synonym">Cajanus indicus</name>
    <dbReference type="NCBI Taxonomy" id="3821"/>
    <lineage>
        <taxon>Eukaryota</taxon>
        <taxon>Viridiplantae</taxon>
        <taxon>Streptophyta</taxon>
        <taxon>Embryophyta</taxon>
        <taxon>Tracheophyta</taxon>
        <taxon>Spermatophyta</taxon>
        <taxon>Magnoliopsida</taxon>
        <taxon>eudicotyledons</taxon>
        <taxon>Gunneridae</taxon>
        <taxon>Pentapetalae</taxon>
        <taxon>rosids</taxon>
        <taxon>fabids</taxon>
        <taxon>Fabales</taxon>
        <taxon>Fabaceae</taxon>
        <taxon>Papilionoideae</taxon>
        <taxon>50 kb inversion clade</taxon>
        <taxon>NPAAA clade</taxon>
        <taxon>indigoferoid/millettioid clade</taxon>
        <taxon>Phaseoleae</taxon>
        <taxon>Cajanus</taxon>
    </lineage>
</organism>
<keyword evidence="3" id="KW-1185">Reference proteome</keyword>
<proteinExistence type="predicted"/>
<accession>A0A151R923</accession>
<evidence type="ECO:0000259" key="1">
    <source>
        <dbReference type="Pfam" id="PF08268"/>
    </source>
</evidence>
<gene>
    <name evidence="2" type="ORF">KK1_039662</name>
</gene>
<dbReference type="NCBIfam" id="TIGR01640">
    <property type="entry name" value="F_box_assoc_1"/>
    <property type="match status" value="1"/>
</dbReference>
<reference evidence="2" key="1">
    <citation type="journal article" date="2012" name="Nat. Biotechnol.">
        <title>Draft genome sequence of pigeonpea (Cajanus cajan), an orphan legume crop of resource-poor farmers.</title>
        <authorList>
            <person name="Varshney R.K."/>
            <person name="Chen W."/>
            <person name="Li Y."/>
            <person name="Bharti A.K."/>
            <person name="Saxena R.K."/>
            <person name="Schlueter J.A."/>
            <person name="Donoghue M.T."/>
            <person name="Azam S."/>
            <person name="Fan G."/>
            <person name="Whaley A.M."/>
            <person name="Farmer A.D."/>
            <person name="Sheridan J."/>
            <person name="Iwata A."/>
            <person name="Tuteja R."/>
            <person name="Penmetsa R.V."/>
            <person name="Wu W."/>
            <person name="Upadhyaya H.D."/>
            <person name="Yang S.P."/>
            <person name="Shah T."/>
            <person name="Saxena K.B."/>
            <person name="Michael T."/>
            <person name="McCombie W.R."/>
            <person name="Yang B."/>
            <person name="Zhang G."/>
            <person name="Yang H."/>
            <person name="Wang J."/>
            <person name="Spillane C."/>
            <person name="Cook D.R."/>
            <person name="May G.D."/>
            <person name="Xu X."/>
            <person name="Jackson S.A."/>
        </authorList>
    </citation>
    <scope>NUCLEOTIDE SEQUENCE [LARGE SCALE GENOMIC DNA]</scope>
</reference>
<sequence>MHYDLAIDQNRISKKIMFFSCFVNEILSINVTKPLVAPDATCILRSPLANSSRYNKIIGTYRGMVLISVPTSMLIWNPSTRFTRSFCPWSATIIAICEDVFGMNLYGFGYDRSEDNYVVLQIYLSKRDTSHRALLYFVNHDSWRDFEDDSLSTITHPSVSVHQGSMGLYFADSLHWITFNYETNADVILPYNIFESKFYQLSIPDEVELQDYSVCCLRNIRDSLAICTVMHDANWDYMVDIWEMKEYGVTTSWSKLTCMQVSNHISGYMLPACSSENSLVFVNNESGLFATWNAMDETLEYTTFDHVLPFEHQMIVCEETLLST</sequence>
<evidence type="ECO:0000313" key="3">
    <source>
        <dbReference type="Proteomes" id="UP000075243"/>
    </source>
</evidence>
<dbReference type="InterPro" id="IPR013187">
    <property type="entry name" value="F-box-assoc_dom_typ3"/>
</dbReference>
<dbReference type="Pfam" id="PF08268">
    <property type="entry name" value="FBA_3"/>
    <property type="match status" value="1"/>
</dbReference>
<evidence type="ECO:0000313" key="2">
    <source>
        <dbReference type="EMBL" id="KYP39041.1"/>
    </source>
</evidence>
<dbReference type="PANTHER" id="PTHR31672">
    <property type="entry name" value="BNACNNG10540D PROTEIN"/>
    <property type="match status" value="1"/>
</dbReference>